<dbReference type="AlphaFoldDB" id="A0A1Y0EHK5"/>
<name>A0A1Y0EHK5_9RHOB</name>
<accession>A0A1Y0EHK5</accession>
<evidence type="ECO:0000313" key="2">
    <source>
        <dbReference type="Proteomes" id="UP000195273"/>
    </source>
</evidence>
<dbReference type="RefSeq" id="WP_087212191.1">
    <property type="nucleotide sequence ID" value="NZ_CP021431.1"/>
</dbReference>
<gene>
    <name evidence="1" type="ORF">LOKVESSMR4R_03858</name>
</gene>
<dbReference type="KEGG" id="lvs:LOKVESSMR4R_03858"/>
<proteinExistence type="predicted"/>
<reference evidence="1 2" key="1">
    <citation type="submission" date="2017-05" db="EMBL/GenBank/DDBJ databases">
        <title>Genome Sequence of Loktanella vestfoldensis Strain SMR4r Isolated from a Culture of the Diatom Skeletonema marinoi.</title>
        <authorList>
            <person name="Topel M."/>
            <person name="Pinder M.I.M."/>
            <person name="Johansson O.N."/>
            <person name="Kourtchenko O."/>
            <person name="Godhe A."/>
            <person name="Clarke A.K."/>
        </authorList>
    </citation>
    <scope>NUCLEOTIDE SEQUENCE [LARGE SCALE GENOMIC DNA]</scope>
    <source>
        <strain evidence="1 2">SMR4r</strain>
    </source>
</reference>
<evidence type="ECO:0000313" key="1">
    <source>
        <dbReference type="EMBL" id="ARU03123.1"/>
    </source>
</evidence>
<organism evidence="1 2">
    <name type="scientific">Yoonia vestfoldensis</name>
    <dbReference type="NCBI Taxonomy" id="245188"/>
    <lineage>
        <taxon>Bacteria</taxon>
        <taxon>Pseudomonadati</taxon>
        <taxon>Pseudomonadota</taxon>
        <taxon>Alphaproteobacteria</taxon>
        <taxon>Rhodobacterales</taxon>
        <taxon>Paracoccaceae</taxon>
        <taxon>Yoonia</taxon>
    </lineage>
</organism>
<sequence length="84" mass="9022">MTGHSKIVEDHPDAEFLGLADGPIYNIGTVNNTMLCSGILFADHLEIDPELVSEALTLTAVDALAELNTPPRKSLLKTLMTGFL</sequence>
<dbReference type="EMBL" id="CP021431">
    <property type="protein sequence ID" value="ARU03123.1"/>
    <property type="molecule type" value="Genomic_DNA"/>
</dbReference>
<dbReference type="Proteomes" id="UP000195273">
    <property type="component" value="Chromosome"/>
</dbReference>
<protein>
    <submittedName>
        <fullName evidence="1">Uncharacterized protein</fullName>
    </submittedName>
</protein>
<keyword evidence="2" id="KW-1185">Reference proteome</keyword>